<name>A0A172TF86_9BACL</name>
<dbReference type="PROSITE" id="PS51257">
    <property type="entry name" value="PROKAR_LIPOPROTEIN"/>
    <property type="match status" value="1"/>
</dbReference>
<dbReference type="Proteomes" id="UP000076927">
    <property type="component" value="Chromosome"/>
</dbReference>
<dbReference type="KEGG" id="pswu:SY83_02895"/>
<reference evidence="1 2" key="1">
    <citation type="submission" date="2015-01" db="EMBL/GenBank/DDBJ databases">
        <title>Paenibacillus swuensis/DY6/whole genome sequencing.</title>
        <authorList>
            <person name="Kim M.K."/>
            <person name="Srinivasan S."/>
            <person name="Lee J.-J."/>
        </authorList>
    </citation>
    <scope>NUCLEOTIDE SEQUENCE [LARGE SCALE GENOMIC DNA]</scope>
    <source>
        <strain evidence="1 2">DY6</strain>
    </source>
</reference>
<dbReference type="AlphaFoldDB" id="A0A172TF86"/>
<protein>
    <recommendedName>
        <fullName evidence="3">Lipoprotein</fullName>
    </recommendedName>
</protein>
<keyword evidence="2" id="KW-1185">Reference proteome</keyword>
<sequence>MKFKLGLLLLLNLLLLTGCFTGESGLSISKENLTLDKVTNALNAEGIEMVPEDIEKDWKLHRIKPHRFSVTQPTEKTINKEYISVYIYRSEQARIKGLQDLNHQKQKYDMQIPLIYEHKNVLILYWHHQNVDDAENAKFNVQIKHALQGL</sequence>
<evidence type="ECO:0000313" key="2">
    <source>
        <dbReference type="Proteomes" id="UP000076927"/>
    </source>
</evidence>
<accession>A0A172TF86</accession>
<proteinExistence type="predicted"/>
<organism evidence="1 2">
    <name type="scientific">Paenibacillus swuensis</name>
    <dbReference type="NCBI Taxonomy" id="1178515"/>
    <lineage>
        <taxon>Bacteria</taxon>
        <taxon>Bacillati</taxon>
        <taxon>Bacillota</taxon>
        <taxon>Bacilli</taxon>
        <taxon>Bacillales</taxon>
        <taxon>Paenibacillaceae</taxon>
        <taxon>Paenibacillus</taxon>
    </lineage>
</organism>
<gene>
    <name evidence="1" type="ORF">SY83_02895</name>
</gene>
<dbReference type="PATRIC" id="fig|1178515.4.peg.564"/>
<evidence type="ECO:0000313" key="1">
    <source>
        <dbReference type="EMBL" id="ANE45443.1"/>
    </source>
</evidence>
<dbReference type="OrthoDB" id="2626373at2"/>
<dbReference type="RefSeq" id="WP_068604091.1">
    <property type="nucleotide sequence ID" value="NZ_CP011388.1"/>
</dbReference>
<evidence type="ECO:0008006" key="3">
    <source>
        <dbReference type="Google" id="ProtNLM"/>
    </source>
</evidence>
<dbReference type="EMBL" id="CP011388">
    <property type="protein sequence ID" value="ANE45443.1"/>
    <property type="molecule type" value="Genomic_DNA"/>
</dbReference>